<proteinExistence type="predicted"/>
<organism evidence="3 4">
    <name type="scientific">Portunus trituberculatus</name>
    <name type="common">Swimming crab</name>
    <name type="synonym">Neptunus trituberculatus</name>
    <dbReference type="NCBI Taxonomy" id="210409"/>
    <lineage>
        <taxon>Eukaryota</taxon>
        <taxon>Metazoa</taxon>
        <taxon>Ecdysozoa</taxon>
        <taxon>Arthropoda</taxon>
        <taxon>Crustacea</taxon>
        <taxon>Multicrustacea</taxon>
        <taxon>Malacostraca</taxon>
        <taxon>Eumalacostraca</taxon>
        <taxon>Eucarida</taxon>
        <taxon>Decapoda</taxon>
        <taxon>Pleocyemata</taxon>
        <taxon>Brachyura</taxon>
        <taxon>Eubrachyura</taxon>
        <taxon>Portunoidea</taxon>
        <taxon>Portunidae</taxon>
        <taxon>Portuninae</taxon>
        <taxon>Portunus</taxon>
    </lineage>
</organism>
<evidence type="ECO:0000259" key="2">
    <source>
        <dbReference type="Pfam" id="PF20700"/>
    </source>
</evidence>
<dbReference type="EMBL" id="VSRR010097195">
    <property type="protein sequence ID" value="MPC94084.1"/>
    <property type="molecule type" value="Genomic_DNA"/>
</dbReference>
<accession>A0A5B7JP09</accession>
<dbReference type="Pfam" id="PF20700">
    <property type="entry name" value="Mutator"/>
    <property type="match status" value="1"/>
</dbReference>
<name>A0A5B7JP09_PORTR</name>
<protein>
    <recommendedName>
        <fullName evidence="2">Mutator-like transposase domain-containing protein</fullName>
    </recommendedName>
</protein>
<sequence length="97" mass="11307">MEVECALRLWGRFKDIGFHYTTILSDGDSSAYTSVTKMNDGEGPYSVKVVQEEYVNHVKKRMGTCLRKLKEELKEESHQDGKSDQEKCRQWQAPTYR</sequence>
<reference evidence="3 4" key="1">
    <citation type="submission" date="2019-05" db="EMBL/GenBank/DDBJ databases">
        <title>Another draft genome of Portunus trituberculatus and its Hox gene families provides insights of decapod evolution.</title>
        <authorList>
            <person name="Jeong J.-H."/>
            <person name="Song I."/>
            <person name="Kim S."/>
            <person name="Choi T."/>
            <person name="Kim D."/>
            <person name="Ryu S."/>
            <person name="Kim W."/>
        </authorList>
    </citation>
    <scope>NUCLEOTIDE SEQUENCE [LARGE SCALE GENOMIC DNA]</scope>
    <source>
        <tissue evidence="3">Muscle</tissue>
    </source>
</reference>
<evidence type="ECO:0000313" key="3">
    <source>
        <dbReference type="EMBL" id="MPC94084.1"/>
    </source>
</evidence>
<feature type="domain" description="Mutator-like transposase" evidence="2">
    <location>
        <begin position="1"/>
        <end position="83"/>
    </location>
</feature>
<evidence type="ECO:0000256" key="1">
    <source>
        <dbReference type="SAM" id="MobiDB-lite"/>
    </source>
</evidence>
<feature type="compositionally biased region" description="Basic and acidic residues" evidence="1">
    <location>
        <begin position="73"/>
        <end position="89"/>
    </location>
</feature>
<dbReference type="Proteomes" id="UP000324222">
    <property type="component" value="Unassembled WGS sequence"/>
</dbReference>
<dbReference type="InterPro" id="IPR049012">
    <property type="entry name" value="Mutator_transp_dom"/>
</dbReference>
<keyword evidence="4" id="KW-1185">Reference proteome</keyword>
<feature type="region of interest" description="Disordered" evidence="1">
    <location>
        <begin position="73"/>
        <end position="97"/>
    </location>
</feature>
<evidence type="ECO:0000313" key="4">
    <source>
        <dbReference type="Proteomes" id="UP000324222"/>
    </source>
</evidence>
<dbReference type="OrthoDB" id="6374276at2759"/>
<gene>
    <name evidence="3" type="ORF">E2C01_089236</name>
</gene>
<comment type="caution">
    <text evidence="3">The sequence shown here is derived from an EMBL/GenBank/DDBJ whole genome shotgun (WGS) entry which is preliminary data.</text>
</comment>
<dbReference type="AlphaFoldDB" id="A0A5B7JP09"/>